<reference evidence="2 3" key="2">
    <citation type="journal article" date="2012" name="Stand. Genomic Sci.">
        <title>Complete genome sequence of the thermophilic sulfate-reducing ocean bacterium Thermodesulfatator indicus type strain (CIR29812(T)).</title>
        <authorList>
            <person name="Anderson I."/>
            <person name="Saunders E."/>
            <person name="Lapidus A."/>
            <person name="Nolan M."/>
            <person name="Lucas S."/>
            <person name="Tice H."/>
            <person name="Del Rio T.G."/>
            <person name="Cheng J.F."/>
            <person name="Han C."/>
            <person name="Tapia R."/>
            <person name="Goodwin L.A."/>
            <person name="Pitluck S."/>
            <person name="Liolios K."/>
            <person name="Mavromatis K."/>
            <person name="Pagani I."/>
            <person name="Ivanova N."/>
            <person name="Mikhailova N."/>
            <person name="Pati A."/>
            <person name="Chen A."/>
            <person name="Palaniappan K."/>
            <person name="Land M."/>
            <person name="Hauser L."/>
            <person name="Jeffries C.D."/>
            <person name="Chang Y.J."/>
            <person name="Brambilla E.M."/>
            <person name="Rohde M."/>
            <person name="Spring S."/>
            <person name="Goker M."/>
            <person name="Detter J.C."/>
            <person name="Woyke T."/>
            <person name="Bristow J."/>
            <person name="Eisen J.A."/>
            <person name="Markowitz V."/>
            <person name="Hugenholtz P."/>
            <person name="Kyrpides N.C."/>
            <person name="Klenk H.P."/>
        </authorList>
    </citation>
    <scope>NUCLEOTIDE SEQUENCE [LARGE SCALE GENOMIC DNA]</scope>
    <source>
        <strain evidence="3">DSM 15286 / JCM 11887 / CIR29812</strain>
    </source>
</reference>
<dbReference type="KEGG" id="tid:Thein_1120"/>
<dbReference type="InterPro" id="IPR021215">
    <property type="entry name" value="DUF2752"/>
</dbReference>
<feature type="transmembrane region" description="Helical" evidence="1">
    <location>
        <begin position="7"/>
        <end position="25"/>
    </location>
</feature>
<dbReference type="OrthoDB" id="9815897at2"/>
<evidence type="ECO:0000313" key="2">
    <source>
        <dbReference type="EMBL" id="AEH44991.1"/>
    </source>
</evidence>
<dbReference type="Pfam" id="PF10825">
    <property type="entry name" value="DUF2752"/>
    <property type="match status" value="1"/>
</dbReference>
<feature type="transmembrane region" description="Helical" evidence="1">
    <location>
        <begin position="101"/>
        <end position="119"/>
    </location>
</feature>
<evidence type="ECO:0008006" key="4">
    <source>
        <dbReference type="Google" id="ProtNLM"/>
    </source>
</evidence>
<sequence>MLPERLLFRFILCFLAFLSVLNFLGQKWVLHLPLPWICPIKALTGYPCPGCGLTDAFRFLLQGEVRLAFFTNPLVFLVLAILISIAILPEKTLITFQKKRGWECLLVLVLGWWIFRLIFGL</sequence>
<gene>
    <name evidence="2" type="ordered locus">Thein_1120</name>
</gene>
<reference evidence="3" key="1">
    <citation type="submission" date="2011-04" db="EMBL/GenBank/DDBJ databases">
        <title>The complete genome of Thermodesulfatator indicus DSM 15286.</title>
        <authorList>
            <person name="Lucas S."/>
            <person name="Copeland A."/>
            <person name="Lapidus A."/>
            <person name="Bruce D."/>
            <person name="Goodwin L."/>
            <person name="Pitluck S."/>
            <person name="Peters L."/>
            <person name="Kyrpides N."/>
            <person name="Mavromatis K."/>
            <person name="Pagani I."/>
            <person name="Ivanova N."/>
            <person name="Saunders L."/>
            <person name="Detter J.C."/>
            <person name="Tapia R."/>
            <person name="Han C."/>
            <person name="Land M."/>
            <person name="Hauser L."/>
            <person name="Markowitz V."/>
            <person name="Cheng J.-F."/>
            <person name="Hugenholtz P."/>
            <person name="Woyke T."/>
            <person name="Wu D."/>
            <person name="Spring S."/>
            <person name="Schroeder M."/>
            <person name="Brambilla E."/>
            <person name="Klenk H.-P."/>
            <person name="Eisen J.A."/>
        </authorList>
    </citation>
    <scope>NUCLEOTIDE SEQUENCE [LARGE SCALE GENOMIC DNA]</scope>
    <source>
        <strain evidence="3">DSM 15286 / JCM 11887 / CIR29812</strain>
    </source>
</reference>
<proteinExistence type="predicted"/>
<dbReference type="eggNOG" id="ENOG5030VYF">
    <property type="taxonomic scope" value="Bacteria"/>
</dbReference>
<keyword evidence="1" id="KW-0812">Transmembrane</keyword>
<accession>F8AE20</accession>
<keyword evidence="3" id="KW-1185">Reference proteome</keyword>
<dbReference type="Proteomes" id="UP000006793">
    <property type="component" value="Chromosome"/>
</dbReference>
<feature type="transmembrane region" description="Helical" evidence="1">
    <location>
        <begin position="67"/>
        <end position="89"/>
    </location>
</feature>
<dbReference type="HOGENOM" id="CLU_2036945_0_0_0"/>
<dbReference type="EMBL" id="CP002683">
    <property type="protein sequence ID" value="AEH44991.1"/>
    <property type="molecule type" value="Genomic_DNA"/>
</dbReference>
<evidence type="ECO:0000313" key="3">
    <source>
        <dbReference type="Proteomes" id="UP000006793"/>
    </source>
</evidence>
<dbReference type="InParanoid" id="F8AE20"/>
<dbReference type="AlphaFoldDB" id="F8AE20"/>
<evidence type="ECO:0000256" key="1">
    <source>
        <dbReference type="SAM" id="Phobius"/>
    </source>
</evidence>
<dbReference type="STRING" id="667014.Thein_1120"/>
<keyword evidence="1" id="KW-0472">Membrane</keyword>
<keyword evidence="1" id="KW-1133">Transmembrane helix</keyword>
<protein>
    <recommendedName>
        <fullName evidence="4">DUF2752 domain-containing protein</fullName>
    </recommendedName>
</protein>
<organism evidence="2 3">
    <name type="scientific">Thermodesulfatator indicus (strain DSM 15286 / JCM 11887 / CIR29812)</name>
    <dbReference type="NCBI Taxonomy" id="667014"/>
    <lineage>
        <taxon>Bacteria</taxon>
        <taxon>Pseudomonadati</taxon>
        <taxon>Thermodesulfobacteriota</taxon>
        <taxon>Thermodesulfobacteria</taxon>
        <taxon>Thermodesulfobacteriales</taxon>
        <taxon>Thermodesulfatatoraceae</taxon>
        <taxon>Thermodesulfatator</taxon>
    </lineage>
</organism>
<name>F8AE20_THEID</name>
<dbReference type="PaxDb" id="667014-Thein_1120"/>